<dbReference type="NCBIfam" id="TIGR01963">
    <property type="entry name" value="PHB_DH"/>
    <property type="match status" value="1"/>
</dbReference>
<evidence type="ECO:0000313" key="6">
    <source>
        <dbReference type="EMBL" id="GBF99376.1"/>
    </source>
</evidence>
<comment type="similarity">
    <text evidence="2 5">Belongs to the short-chain dehydrogenases/reductases (SDR) family.</text>
</comment>
<dbReference type="Proteomes" id="UP000247498">
    <property type="component" value="Unassembled WGS sequence"/>
</dbReference>
<dbReference type="PANTHER" id="PTHR42879">
    <property type="entry name" value="3-OXOACYL-(ACYL-CARRIER-PROTEIN) REDUCTASE"/>
    <property type="match status" value="1"/>
</dbReference>
<reference evidence="6 7" key="1">
    <citation type="journal article" date="2018" name="Sci. Rep.">
        <title>Raphidocelis subcapitata (=Pseudokirchneriella subcapitata) provides an insight into genome evolution and environmental adaptations in the Sphaeropleales.</title>
        <authorList>
            <person name="Suzuki S."/>
            <person name="Yamaguchi H."/>
            <person name="Nakajima N."/>
            <person name="Kawachi M."/>
        </authorList>
    </citation>
    <scope>NUCLEOTIDE SEQUENCE [LARGE SCALE GENOMIC DNA]</scope>
    <source>
        <strain evidence="6 7">NIES-35</strain>
    </source>
</reference>
<dbReference type="GO" id="GO:0032787">
    <property type="term" value="P:monocarboxylic acid metabolic process"/>
    <property type="evidence" value="ECO:0007669"/>
    <property type="project" value="UniProtKB-ARBA"/>
</dbReference>
<dbReference type="InParanoid" id="A0A2V0PI18"/>
<dbReference type="EMBL" id="BDRX01000155">
    <property type="protein sequence ID" value="GBF99376.1"/>
    <property type="molecule type" value="Genomic_DNA"/>
</dbReference>
<sequence>MTLGVSLAGKVALVTGSTSGIGLAMIRALAGAGADVALHGFGDHATIASLQDQLRSEHQVNVFYSDADLRQPSQIKRLVDSVADKLGGVHIVCNNAGIQHVSPVESFPEDKWDDIIAVCLSSTFHTTKAAVPYMLKHGWGRIINTGSMHALVASPYKSAYNAAKHGVAGFTKTVALELARKNITCNAICPGYVLTDLVRNQLKDTAMARGIPEEQVINEVMLADQPTRQFVKPEDLAAMVLHLCGPHSSSITGACISVDGGWTAR</sequence>
<dbReference type="Pfam" id="PF00106">
    <property type="entry name" value="adh_short"/>
    <property type="match status" value="1"/>
</dbReference>
<evidence type="ECO:0000256" key="4">
    <source>
        <dbReference type="ARBA" id="ARBA00048508"/>
    </source>
</evidence>
<dbReference type="SUPFAM" id="SSF51735">
    <property type="entry name" value="NAD(P)-binding Rossmann-fold domains"/>
    <property type="match status" value="1"/>
</dbReference>
<protein>
    <recommendedName>
        <fullName evidence="3">3-oxoacyl-[acyl-carrier-protein] reductase</fullName>
        <ecNumber evidence="3">1.1.1.100</ecNumber>
    </recommendedName>
</protein>
<dbReference type="OrthoDB" id="417891at2759"/>
<dbReference type="EC" id="1.1.1.100" evidence="3"/>
<dbReference type="PRINTS" id="PR00081">
    <property type="entry name" value="GDHRDH"/>
</dbReference>
<evidence type="ECO:0000256" key="3">
    <source>
        <dbReference type="ARBA" id="ARBA00012948"/>
    </source>
</evidence>
<dbReference type="Gene3D" id="3.40.50.720">
    <property type="entry name" value="NAD(P)-binding Rossmann-like Domain"/>
    <property type="match status" value="1"/>
</dbReference>
<comment type="caution">
    <text evidence="6">The sequence shown here is derived from an EMBL/GenBank/DDBJ whole genome shotgun (WGS) entry which is preliminary data.</text>
</comment>
<dbReference type="InterPro" id="IPR020904">
    <property type="entry name" value="Sc_DH/Rdtase_CS"/>
</dbReference>
<evidence type="ECO:0000256" key="5">
    <source>
        <dbReference type="RuleBase" id="RU000363"/>
    </source>
</evidence>
<dbReference type="InterPro" id="IPR011294">
    <property type="entry name" value="3-OHbutyrate_DH"/>
</dbReference>
<dbReference type="InterPro" id="IPR036291">
    <property type="entry name" value="NAD(P)-bd_dom_sf"/>
</dbReference>
<proteinExistence type="inferred from homology"/>
<name>A0A2V0PI18_9CHLO</name>
<accession>A0A2V0PI18</accession>
<comment type="catalytic activity">
    <reaction evidence="4">
        <text>a (3R)-hydroxyacyl-[ACP] + NADP(+) = a 3-oxoacyl-[ACP] + NADPH + H(+)</text>
        <dbReference type="Rhea" id="RHEA:17397"/>
        <dbReference type="Rhea" id="RHEA-COMP:9916"/>
        <dbReference type="Rhea" id="RHEA-COMP:9945"/>
        <dbReference type="ChEBI" id="CHEBI:15378"/>
        <dbReference type="ChEBI" id="CHEBI:57783"/>
        <dbReference type="ChEBI" id="CHEBI:58349"/>
        <dbReference type="ChEBI" id="CHEBI:78776"/>
        <dbReference type="ChEBI" id="CHEBI:78827"/>
        <dbReference type="EC" id="1.1.1.100"/>
    </reaction>
</comment>
<dbReference type="GO" id="GO:0003858">
    <property type="term" value="F:3-hydroxybutyrate dehydrogenase activity"/>
    <property type="evidence" value="ECO:0007669"/>
    <property type="project" value="InterPro"/>
</dbReference>
<dbReference type="STRING" id="307507.A0A2V0PI18"/>
<evidence type="ECO:0000256" key="2">
    <source>
        <dbReference type="ARBA" id="ARBA00006484"/>
    </source>
</evidence>
<dbReference type="NCBIfam" id="NF009093">
    <property type="entry name" value="PRK12429.1"/>
    <property type="match status" value="1"/>
</dbReference>
<keyword evidence="7" id="KW-1185">Reference proteome</keyword>
<dbReference type="InterPro" id="IPR002347">
    <property type="entry name" value="SDR_fam"/>
</dbReference>
<dbReference type="AlphaFoldDB" id="A0A2V0PI18"/>
<comment type="pathway">
    <text evidence="1">Lipid metabolism; fatty acid biosynthesis.</text>
</comment>
<evidence type="ECO:0000256" key="1">
    <source>
        <dbReference type="ARBA" id="ARBA00005194"/>
    </source>
</evidence>
<dbReference type="FunFam" id="3.40.50.720:FF:000084">
    <property type="entry name" value="Short-chain dehydrogenase reductase"/>
    <property type="match status" value="1"/>
</dbReference>
<dbReference type="PANTHER" id="PTHR42879:SF2">
    <property type="entry name" value="3-OXOACYL-[ACYL-CARRIER-PROTEIN] REDUCTASE FABG"/>
    <property type="match status" value="1"/>
</dbReference>
<organism evidence="6 7">
    <name type="scientific">Raphidocelis subcapitata</name>
    <dbReference type="NCBI Taxonomy" id="307507"/>
    <lineage>
        <taxon>Eukaryota</taxon>
        <taxon>Viridiplantae</taxon>
        <taxon>Chlorophyta</taxon>
        <taxon>core chlorophytes</taxon>
        <taxon>Chlorophyceae</taxon>
        <taxon>CS clade</taxon>
        <taxon>Sphaeropleales</taxon>
        <taxon>Selenastraceae</taxon>
        <taxon>Raphidocelis</taxon>
    </lineage>
</organism>
<gene>
    <name evidence="6" type="ORF">Rsub_12180</name>
</gene>
<dbReference type="GO" id="GO:0004316">
    <property type="term" value="F:3-oxoacyl-[acyl-carrier-protein] reductase (NADPH) activity"/>
    <property type="evidence" value="ECO:0007669"/>
    <property type="project" value="UniProtKB-EC"/>
</dbReference>
<dbReference type="PROSITE" id="PS00061">
    <property type="entry name" value="ADH_SHORT"/>
    <property type="match status" value="1"/>
</dbReference>
<dbReference type="InterPro" id="IPR050259">
    <property type="entry name" value="SDR"/>
</dbReference>
<evidence type="ECO:0000313" key="7">
    <source>
        <dbReference type="Proteomes" id="UP000247498"/>
    </source>
</evidence>
<dbReference type="PRINTS" id="PR00080">
    <property type="entry name" value="SDRFAMILY"/>
</dbReference>